<dbReference type="SFLD" id="SFLDG01135">
    <property type="entry name" value="C1.5.6:_HAD__Beta-PGM__Phospha"/>
    <property type="match status" value="1"/>
</dbReference>
<name>A0AAE3DAB1_9FIRM</name>
<keyword evidence="2" id="KW-1185">Reference proteome</keyword>
<evidence type="ECO:0000313" key="2">
    <source>
        <dbReference type="Proteomes" id="UP001197795"/>
    </source>
</evidence>
<dbReference type="Pfam" id="PF00702">
    <property type="entry name" value="Hydrolase"/>
    <property type="match status" value="1"/>
</dbReference>
<dbReference type="InterPro" id="IPR023198">
    <property type="entry name" value="PGP-like_dom2"/>
</dbReference>
<dbReference type="InterPro" id="IPR023214">
    <property type="entry name" value="HAD_sf"/>
</dbReference>
<accession>A0AAE3DAB1</accession>
<gene>
    <name evidence="1" type="ORF">LKD75_16535</name>
</gene>
<dbReference type="SUPFAM" id="SSF56784">
    <property type="entry name" value="HAD-like"/>
    <property type="match status" value="1"/>
</dbReference>
<dbReference type="SFLD" id="SFLDG01129">
    <property type="entry name" value="C1.5:_HAD__Beta-PGM__Phosphata"/>
    <property type="match status" value="1"/>
</dbReference>
<comment type="caution">
    <text evidence="1">The sequence shown here is derived from an EMBL/GenBank/DDBJ whole genome shotgun (WGS) entry which is preliminary data.</text>
</comment>
<dbReference type="AlphaFoldDB" id="A0AAE3DAB1"/>
<dbReference type="PANTHER" id="PTHR18901:SF38">
    <property type="entry name" value="PSEUDOURIDINE-5'-PHOSPHATASE"/>
    <property type="match status" value="1"/>
</dbReference>
<dbReference type="InterPro" id="IPR036412">
    <property type="entry name" value="HAD-like_sf"/>
</dbReference>
<dbReference type="NCBIfam" id="TIGR01549">
    <property type="entry name" value="HAD-SF-IA-v1"/>
    <property type="match status" value="1"/>
</dbReference>
<dbReference type="EMBL" id="JAJEPV010000062">
    <property type="protein sequence ID" value="MCC2121169.1"/>
    <property type="molecule type" value="Genomic_DNA"/>
</dbReference>
<proteinExistence type="predicted"/>
<dbReference type="Gene3D" id="1.10.150.240">
    <property type="entry name" value="Putative phosphatase, domain 2"/>
    <property type="match status" value="1"/>
</dbReference>
<protein>
    <submittedName>
        <fullName evidence="1">HAD family phosphatase</fullName>
    </submittedName>
</protein>
<dbReference type="Proteomes" id="UP001197795">
    <property type="component" value="Unassembled WGS sequence"/>
</dbReference>
<dbReference type="PRINTS" id="PR00413">
    <property type="entry name" value="HADHALOGNASE"/>
</dbReference>
<dbReference type="Gene3D" id="3.40.50.1000">
    <property type="entry name" value="HAD superfamily/HAD-like"/>
    <property type="match status" value="1"/>
</dbReference>
<reference evidence="1 2" key="1">
    <citation type="submission" date="2021-10" db="EMBL/GenBank/DDBJ databases">
        <title>Anaerobic single-cell dispensing facilitates the cultivation of human gut bacteria.</title>
        <authorList>
            <person name="Afrizal A."/>
        </authorList>
    </citation>
    <scope>NUCLEOTIDE SEQUENCE [LARGE SCALE GENOMIC DNA]</scope>
    <source>
        <strain evidence="1 2">CLA-AA-H273</strain>
    </source>
</reference>
<dbReference type="InterPro" id="IPR006439">
    <property type="entry name" value="HAD-SF_hydro_IA"/>
</dbReference>
<dbReference type="NCBIfam" id="TIGR01509">
    <property type="entry name" value="HAD-SF-IA-v3"/>
    <property type="match status" value="1"/>
</dbReference>
<sequence length="213" mass="24104">MIQAVLFDMDGTLIDTEKYYRIFWPKALAACGYTMTDEQALTMRSLGRPFAPRQLKDWYGEDFDYYVVRDKRKEMMEETLDRDGIKCKPGAVELLEDLKKRHITAAVATATDLERTEKYLAMAGLRPYFEKLISATMVAEGKPSPDIYLYACKQLGLAPEECMAVEDSPNGVMSAYRAGCKVVMVPDQTQPDEKLKKCLYACVPTLADISHLI</sequence>
<dbReference type="CDD" id="cd07505">
    <property type="entry name" value="HAD_BPGM-like"/>
    <property type="match status" value="1"/>
</dbReference>
<dbReference type="RefSeq" id="WP_227064715.1">
    <property type="nucleotide sequence ID" value="NZ_JAJEPV010000062.1"/>
</dbReference>
<organism evidence="1 2">
    <name type="scientific">Waltera acetigignens</name>
    <dbReference type="NCBI Taxonomy" id="2981769"/>
    <lineage>
        <taxon>Bacteria</taxon>
        <taxon>Bacillati</taxon>
        <taxon>Bacillota</taxon>
        <taxon>Clostridia</taxon>
        <taxon>Lachnospirales</taxon>
        <taxon>Lachnospiraceae</taxon>
        <taxon>Waltera</taxon>
    </lineage>
</organism>
<dbReference type="PANTHER" id="PTHR18901">
    <property type="entry name" value="2-DEOXYGLUCOSE-6-PHOSPHATE PHOSPHATASE 2"/>
    <property type="match status" value="1"/>
</dbReference>
<dbReference type="SFLD" id="SFLDS00003">
    <property type="entry name" value="Haloacid_Dehalogenase"/>
    <property type="match status" value="1"/>
</dbReference>
<evidence type="ECO:0000313" key="1">
    <source>
        <dbReference type="EMBL" id="MCC2121169.1"/>
    </source>
</evidence>